<dbReference type="EMBL" id="ABIK02000006">
    <property type="protein sequence ID" value="EDS75327.1"/>
    <property type="molecule type" value="Genomic_DNA"/>
</dbReference>
<gene>
    <name evidence="1" type="ORF">CLOSPI_00721</name>
</gene>
<dbReference type="InterPro" id="IPR036412">
    <property type="entry name" value="HAD-like_sf"/>
</dbReference>
<dbReference type="PANTHER" id="PTHR10000">
    <property type="entry name" value="PHOSPHOSERINE PHOSPHATASE"/>
    <property type="match status" value="1"/>
</dbReference>
<dbReference type="SUPFAM" id="SSF56784">
    <property type="entry name" value="HAD-like"/>
    <property type="match status" value="1"/>
</dbReference>
<dbReference type="PROSITE" id="PS01229">
    <property type="entry name" value="COF_2"/>
    <property type="match status" value="1"/>
</dbReference>
<dbReference type="STRING" id="428126.CLOSPI_00721"/>
<dbReference type="InterPro" id="IPR000150">
    <property type="entry name" value="Cof"/>
</dbReference>
<evidence type="ECO:0000313" key="1">
    <source>
        <dbReference type="EMBL" id="EDS75327.1"/>
    </source>
</evidence>
<proteinExistence type="predicted"/>
<accession>B1C0J2</accession>
<dbReference type="AlphaFoldDB" id="B1C0J2"/>
<reference evidence="1" key="2">
    <citation type="submission" date="2014-06" db="EMBL/GenBank/DDBJ databases">
        <title>Draft genome sequence of Clostridium spiroforme (DSM 1552).</title>
        <authorList>
            <person name="Sudarsanam P."/>
            <person name="Ley R."/>
            <person name="Guruge J."/>
            <person name="Turnbaugh P.J."/>
            <person name="Mahowald M."/>
            <person name="Liep D."/>
            <person name="Gordon J."/>
        </authorList>
    </citation>
    <scope>NUCLEOTIDE SEQUENCE</scope>
    <source>
        <strain evidence="1">DSM 1552</strain>
    </source>
</reference>
<sequence>MMKRKSIFLDVDGTLVSGHATMNPKVIEAINRARQNGHCVFICTGRNKTGIKYELAKADFDGIIASAGSYIEIDNKVIHSVYFNKLLVDKISKVFDENNIYYNYECTDVTYMSKKMVELFIGGVNFESGNIELEKMMQEEFKKFSIQDLSLYNNQDIHKICFIATDQIDVERAKKQLGDDVNMVIHDIFDATTINGELISKVDNKATAIKQVIDYLGIDKKDTIAFGDSMNDYEMINFVECGIAMGNACKELKEVASRICRSVDEDGIYYEFIELGLI</sequence>
<dbReference type="SFLD" id="SFLDG01140">
    <property type="entry name" value="C2.B:_Phosphomannomutase_and_P"/>
    <property type="match status" value="1"/>
</dbReference>
<reference evidence="1" key="1">
    <citation type="submission" date="2008-02" db="EMBL/GenBank/DDBJ databases">
        <authorList>
            <person name="Fulton L."/>
            <person name="Clifton S."/>
            <person name="Fulton B."/>
            <person name="Xu J."/>
            <person name="Minx P."/>
            <person name="Pepin K.H."/>
            <person name="Johnson M."/>
            <person name="Thiruvilangam P."/>
            <person name="Bhonagiri V."/>
            <person name="Nash W.E."/>
            <person name="Mardis E.R."/>
            <person name="Wilson R.K."/>
        </authorList>
    </citation>
    <scope>NUCLEOTIDE SEQUENCE [LARGE SCALE GENOMIC DNA]</scope>
    <source>
        <strain evidence="1">DSM 1552</strain>
    </source>
</reference>
<dbReference type="GO" id="GO:0016791">
    <property type="term" value="F:phosphatase activity"/>
    <property type="evidence" value="ECO:0007669"/>
    <property type="project" value="UniProtKB-ARBA"/>
</dbReference>
<dbReference type="Gene3D" id="3.40.50.1000">
    <property type="entry name" value="HAD superfamily/HAD-like"/>
    <property type="match status" value="1"/>
</dbReference>
<organism evidence="1 2">
    <name type="scientific">Thomasclavelia spiroformis DSM 1552</name>
    <dbReference type="NCBI Taxonomy" id="428126"/>
    <lineage>
        <taxon>Bacteria</taxon>
        <taxon>Bacillati</taxon>
        <taxon>Bacillota</taxon>
        <taxon>Erysipelotrichia</taxon>
        <taxon>Erysipelotrichales</taxon>
        <taxon>Coprobacillaceae</taxon>
        <taxon>Thomasclavelia</taxon>
    </lineage>
</organism>
<dbReference type="NCBIfam" id="TIGR00099">
    <property type="entry name" value="Cof-subfamily"/>
    <property type="match status" value="1"/>
</dbReference>
<dbReference type="NCBIfam" id="TIGR01484">
    <property type="entry name" value="HAD-SF-IIB"/>
    <property type="match status" value="1"/>
</dbReference>
<name>B1C0J2_9FIRM</name>
<keyword evidence="2" id="KW-1185">Reference proteome</keyword>
<dbReference type="InterPro" id="IPR023214">
    <property type="entry name" value="HAD_sf"/>
</dbReference>
<evidence type="ECO:0000313" key="2">
    <source>
        <dbReference type="Proteomes" id="UP000004910"/>
    </source>
</evidence>
<dbReference type="Gene3D" id="3.30.1240.10">
    <property type="match status" value="1"/>
</dbReference>
<dbReference type="SFLD" id="SFLDS00003">
    <property type="entry name" value="Haloacid_Dehalogenase"/>
    <property type="match status" value="1"/>
</dbReference>
<dbReference type="eggNOG" id="COG0561">
    <property type="taxonomic scope" value="Bacteria"/>
</dbReference>
<dbReference type="InterPro" id="IPR006379">
    <property type="entry name" value="HAD-SF_hydro_IIB"/>
</dbReference>
<dbReference type="PANTHER" id="PTHR10000:SF25">
    <property type="entry name" value="PHOSPHATASE YKRA-RELATED"/>
    <property type="match status" value="1"/>
</dbReference>
<comment type="caution">
    <text evidence="1">The sequence shown here is derived from an EMBL/GenBank/DDBJ whole genome shotgun (WGS) entry which is preliminary data.</text>
</comment>
<dbReference type="Pfam" id="PF08282">
    <property type="entry name" value="Hydrolase_3"/>
    <property type="match status" value="1"/>
</dbReference>
<dbReference type="HOGENOM" id="CLU_044146_7_2_9"/>
<dbReference type="GO" id="GO:0005829">
    <property type="term" value="C:cytosol"/>
    <property type="evidence" value="ECO:0007669"/>
    <property type="project" value="TreeGrafter"/>
</dbReference>
<dbReference type="Proteomes" id="UP000004910">
    <property type="component" value="Unassembled WGS sequence"/>
</dbReference>
<protein>
    <submittedName>
        <fullName evidence="1">Cof-like hydrolase</fullName>
    </submittedName>
</protein>
<dbReference type="GO" id="GO:0000287">
    <property type="term" value="F:magnesium ion binding"/>
    <property type="evidence" value="ECO:0007669"/>
    <property type="project" value="TreeGrafter"/>
</dbReference>